<organism evidence="6 7">
    <name type="scientific">Dendrobium chrysotoxum</name>
    <name type="common">Orchid</name>
    <dbReference type="NCBI Taxonomy" id="161865"/>
    <lineage>
        <taxon>Eukaryota</taxon>
        <taxon>Viridiplantae</taxon>
        <taxon>Streptophyta</taxon>
        <taxon>Embryophyta</taxon>
        <taxon>Tracheophyta</taxon>
        <taxon>Spermatophyta</taxon>
        <taxon>Magnoliopsida</taxon>
        <taxon>Liliopsida</taxon>
        <taxon>Asparagales</taxon>
        <taxon>Orchidaceae</taxon>
        <taxon>Epidendroideae</taxon>
        <taxon>Malaxideae</taxon>
        <taxon>Dendrobiinae</taxon>
        <taxon>Dendrobium</taxon>
    </lineage>
</organism>
<evidence type="ECO:0000256" key="3">
    <source>
        <dbReference type="ARBA" id="ARBA00022679"/>
    </source>
</evidence>
<dbReference type="EC" id="2.4.1.-" evidence="5"/>
<sequence length="471" mass="52097">MANSKPHLLLIPYPLQGHIIPAVHLSLKLAAAGFSITFVNTEAVHHRLQTNGAAQSDIFAGARAAGFDIRYKLVSDGLPVSFDRSLYHDEFMAKLLHGLHRNVELLAGRLPALTGLIADTFFVWPATLARSLGIPYISFWTEPALVFSLYYHMDLLRENGHFGSDARTDNRKDTITYLPGVTAIEPVDLMSYLQDTDTSTVVHQIIYKAFDEAHRADFVLCNTVQELEPNTISAIQKKKPFYAVGPIFPTDVGRTTVVPTSLWTESDCSQWLNSRPPGSVLYISFGSYAHVERRELEEIAHGVALSGVSFVWVLRPDVVSSEDPDPLPVGFREETAGRGIVVQWCCQTEVLGNSAVGGFLTHCGWNSVLESVWNGVPMICYPLLTDQFTNRKLVVGDWKVGEGFNGGRGVVRREEVGKKIEGLMKGNEGERMREELKNVRGVLRAAVAAGGSSGRNFERFVQDLKGWGRKV</sequence>
<dbReference type="SUPFAM" id="SSF53756">
    <property type="entry name" value="UDP-Glycosyltransferase/glycogen phosphorylase"/>
    <property type="match status" value="1"/>
</dbReference>
<dbReference type="Proteomes" id="UP000775213">
    <property type="component" value="Unassembled WGS sequence"/>
</dbReference>
<dbReference type="InterPro" id="IPR002213">
    <property type="entry name" value="UDP_glucos_trans"/>
</dbReference>
<evidence type="ECO:0000256" key="5">
    <source>
        <dbReference type="RuleBase" id="RU362057"/>
    </source>
</evidence>
<evidence type="ECO:0000256" key="2">
    <source>
        <dbReference type="ARBA" id="ARBA00022676"/>
    </source>
</evidence>
<keyword evidence="3 4" id="KW-0808">Transferase</keyword>
<evidence type="ECO:0000256" key="1">
    <source>
        <dbReference type="ARBA" id="ARBA00009995"/>
    </source>
</evidence>
<comment type="caution">
    <text evidence="6">The sequence shown here is derived from an EMBL/GenBank/DDBJ whole genome shotgun (WGS) entry which is preliminary data.</text>
</comment>
<dbReference type="GO" id="GO:0080044">
    <property type="term" value="F:quercetin 7-O-glucosyltransferase activity"/>
    <property type="evidence" value="ECO:0007669"/>
    <property type="project" value="TreeGrafter"/>
</dbReference>
<dbReference type="FunFam" id="3.40.50.2000:FF:000078">
    <property type="entry name" value="Glycosyltransferase"/>
    <property type="match status" value="1"/>
</dbReference>
<reference evidence="6 7" key="1">
    <citation type="journal article" date="2021" name="Hortic Res">
        <title>Chromosome-scale assembly of the Dendrobium chrysotoxum genome enhances the understanding of orchid evolution.</title>
        <authorList>
            <person name="Zhang Y."/>
            <person name="Zhang G.Q."/>
            <person name="Zhang D."/>
            <person name="Liu X.D."/>
            <person name="Xu X.Y."/>
            <person name="Sun W.H."/>
            <person name="Yu X."/>
            <person name="Zhu X."/>
            <person name="Wang Z.W."/>
            <person name="Zhao X."/>
            <person name="Zhong W.Y."/>
            <person name="Chen H."/>
            <person name="Yin W.L."/>
            <person name="Huang T."/>
            <person name="Niu S.C."/>
            <person name="Liu Z.J."/>
        </authorList>
    </citation>
    <scope>NUCLEOTIDE SEQUENCE [LARGE SCALE GENOMIC DNA]</scope>
    <source>
        <strain evidence="6">Lindl</strain>
    </source>
</reference>
<proteinExistence type="inferred from homology"/>
<dbReference type="Pfam" id="PF00201">
    <property type="entry name" value="UDPGT"/>
    <property type="match status" value="1"/>
</dbReference>
<dbReference type="InterPro" id="IPR035595">
    <property type="entry name" value="UDP_glycos_trans_CS"/>
</dbReference>
<dbReference type="PANTHER" id="PTHR11926">
    <property type="entry name" value="GLUCOSYL/GLUCURONOSYL TRANSFERASES"/>
    <property type="match status" value="1"/>
</dbReference>
<dbReference type="EMBL" id="JAGFBR010000002">
    <property type="protein sequence ID" value="KAH0469606.1"/>
    <property type="molecule type" value="Genomic_DNA"/>
</dbReference>
<gene>
    <name evidence="6" type="ORF">IEQ34_001164</name>
</gene>
<keyword evidence="7" id="KW-1185">Reference proteome</keyword>
<comment type="similarity">
    <text evidence="1 4">Belongs to the UDP-glycosyltransferase family.</text>
</comment>
<evidence type="ECO:0000256" key="4">
    <source>
        <dbReference type="RuleBase" id="RU003718"/>
    </source>
</evidence>
<evidence type="ECO:0000313" key="7">
    <source>
        <dbReference type="Proteomes" id="UP000775213"/>
    </source>
</evidence>
<name>A0AAV7HKJ2_DENCH</name>
<protein>
    <recommendedName>
        <fullName evidence="5">Glycosyltransferase</fullName>
        <ecNumber evidence="5">2.4.1.-</ecNumber>
    </recommendedName>
</protein>
<dbReference type="AlphaFoldDB" id="A0AAV7HKJ2"/>
<dbReference type="GO" id="GO:0080043">
    <property type="term" value="F:quercetin 3-O-glucosyltransferase activity"/>
    <property type="evidence" value="ECO:0007669"/>
    <property type="project" value="TreeGrafter"/>
</dbReference>
<accession>A0AAV7HKJ2</accession>
<keyword evidence="2 4" id="KW-0328">Glycosyltransferase</keyword>
<dbReference type="Gene3D" id="3.40.50.2000">
    <property type="entry name" value="Glycogen Phosphorylase B"/>
    <property type="match status" value="2"/>
</dbReference>
<evidence type="ECO:0000313" key="6">
    <source>
        <dbReference type="EMBL" id="KAH0469606.1"/>
    </source>
</evidence>
<dbReference type="PROSITE" id="PS00375">
    <property type="entry name" value="UDPGT"/>
    <property type="match status" value="1"/>
</dbReference>
<dbReference type="CDD" id="cd03784">
    <property type="entry name" value="GT1_Gtf-like"/>
    <property type="match status" value="1"/>
</dbReference>
<dbReference type="PANTHER" id="PTHR11926:SF1494">
    <property type="entry name" value="FLAVONOL 3-O-GLUCOSYLTRANSFERASE UGT76E12-RELATED"/>
    <property type="match status" value="1"/>
</dbReference>